<evidence type="ECO:0000256" key="1">
    <source>
        <dbReference type="SAM" id="Phobius"/>
    </source>
</evidence>
<comment type="caution">
    <text evidence="2">The sequence shown here is derived from an EMBL/GenBank/DDBJ whole genome shotgun (WGS) entry which is preliminary data.</text>
</comment>
<accession>A0ABT8FHC8</accession>
<dbReference type="RefSeq" id="WP_300953195.1">
    <property type="nucleotide sequence ID" value="NZ_JAUHJQ010000005.1"/>
</dbReference>
<protein>
    <recommendedName>
        <fullName evidence="4">ABC transporter permease</fullName>
    </recommendedName>
</protein>
<evidence type="ECO:0000313" key="2">
    <source>
        <dbReference type="EMBL" id="MDN4174096.1"/>
    </source>
</evidence>
<evidence type="ECO:0000313" key="3">
    <source>
        <dbReference type="Proteomes" id="UP001168620"/>
    </source>
</evidence>
<feature type="transmembrane region" description="Helical" evidence="1">
    <location>
        <begin position="223"/>
        <end position="242"/>
    </location>
</feature>
<feature type="transmembrane region" description="Helical" evidence="1">
    <location>
        <begin position="296"/>
        <end position="315"/>
    </location>
</feature>
<evidence type="ECO:0008006" key="4">
    <source>
        <dbReference type="Google" id="ProtNLM"/>
    </source>
</evidence>
<organism evidence="2 3">
    <name type="scientific">Nocardioides oceani</name>
    <dbReference type="NCBI Taxonomy" id="3058369"/>
    <lineage>
        <taxon>Bacteria</taxon>
        <taxon>Bacillati</taxon>
        <taxon>Actinomycetota</taxon>
        <taxon>Actinomycetes</taxon>
        <taxon>Propionibacteriales</taxon>
        <taxon>Nocardioidaceae</taxon>
        <taxon>Nocardioides</taxon>
    </lineage>
</organism>
<gene>
    <name evidence="2" type="ORF">QWY28_14130</name>
</gene>
<sequence>MSSLVRVELTRLRWRRAVLLLLLACLVVPALITAATLWDTRPVSAEEEAAVRAASAQEIERCERRPRQYGVRPARAETRCAEVVVGWQTSRRDLSLAGERAGAGVGVTGVLVVLLMLAATTFAGHDWNSGSMSNQLLFRPRRVRVWVAKAVAVTGLAAVVATVVSTAYWLTIWAAMRARDLPVADGSLTDSLAQGLRGAGIAAGAAFGCYALTMLLRSTVATLGVVLALGFASLFLVDALPISGEWEPLDNAAAVLRNGSSYYVDVPPSCYQQPQPTRPAEGSTCDDSRELPGWQGATYLGAGLLLVGATSVLSFRRRDVP</sequence>
<feature type="transmembrane region" description="Helical" evidence="1">
    <location>
        <begin position="101"/>
        <end position="124"/>
    </location>
</feature>
<name>A0ABT8FHC8_9ACTN</name>
<keyword evidence="1" id="KW-0812">Transmembrane</keyword>
<dbReference type="Proteomes" id="UP001168620">
    <property type="component" value="Unassembled WGS sequence"/>
</dbReference>
<feature type="transmembrane region" description="Helical" evidence="1">
    <location>
        <begin position="145"/>
        <end position="176"/>
    </location>
</feature>
<feature type="transmembrane region" description="Helical" evidence="1">
    <location>
        <begin position="196"/>
        <end position="216"/>
    </location>
</feature>
<keyword evidence="3" id="KW-1185">Reference proteome</keyword>
<reference evidence="2" key="1">
    <citation type="submission" date="2023-06" db="EMBL/GenBank/DDBJ databases">
        <title>Draft genome sequence of Nocardioides sp. SOB77.</title>
        <authorList>
            <person name="Zhang G."/>
        </authorList>
    </citation>
    <scope>NUCLEOTIDE SEQUENCE</scope>
    <source>
        <strain evidence="2">SOB77</strain>
    </source>
</reference>
<keyword evidence="1" id="KW-1133">Transmembrane helix</keyword>
<dbReference type="EMBL" id="JAUHJQ010000005">
    <property type="protein sequence ID" value="MDN4174096.1"/>
    <property type="molecule type" value="Genomic_DNA"/>
</dbReference>
<keyword evidence="1" id="KW-0472">Membrane</keyword>
<proteinExistence type="predicted"/>